<keyword evidence="3" id="KW-1185">Reference proteome</keyword>
<name>A0A562RJU6_9BURK</name>
<dbReference type="RefSeq" id="WP_145647102.1">
    <property type="nucleotide sequence ID" value="NZ_VLLB01000001.1"/>
</dbReference>
<dbReference type="AlphaFoldDB" id="A0A562RJU6"/>
<sequence>MARGRHNLAWWGALASVAVLIAWCLAWELVLAPLHPGGSWLALKAAPLLFPLIGVIKRDLYTLQWSSMMILAYFTEGVVRGWSDKAMPWLGWGEAALVLVFFICALWYVHPYKRAAKKAAQELLDKVARGRNGQGFK</sequence>
<feature type="transmembrane region" description="Helical" evidence="1">
    <location>
        <begin position="89"/>
        <end position="109"/>
    </location>
</feature>
<dbReference type="OrthoDB" id="9181360at2"/>
<dbReference type="Pfam" id="PF09842">
    <property type="entry name" value="DUF2069"/>
    <property type="match status" value="1"/>
</dbReference>
<evidence type="ECO:0000256" key="1">
    <source>
        <dbReference type="SAM" id="Phobius"/>
    </source>
</evidence>
<feature type="transmembrane region" description="Helical" evidence="1">
    <location>
        <begin position="36"/>
        <end position="56"/>
    </location>
</feature>
<evidence type="ECO:0000313" key="3">
    <source>
        <dbReference type="Proteomes" id="UP000318431"/>
    </source>
</evidence>
<keyword evidence="1" id="KW-0472">Membrane</keyword>
<dbReference type="EMBL" id="VLLB01000001">
    <property type="protein sequence ID" value="TWI69335.1"/>
    <property type="molecule type" value="Genomic_DNA"/>
</dbReference>
<gene>
    <name evidence="2" type="ORF">IP91_00403</name>
</gene>
<reference evidence="2 3" key="1">
    <citation type="journal article" date="2015" name="Stand. Genomic Sci.">
        <title>Genomic Encyclopedia of Bacterial and Archaeal Type Strains, Phase III: the genomes of soil and plant-associated and newly described type strains.</title>
        <authorList>
            <person name="Whitman W.B."/>
            <person name="Woyke T."/>
            <person name="Klenk H.P."/>
            <person name="Zhou Y."/>
            <person name="Lilburn T.G."/>
            <person name="Beck B.J."/>
            <person name="De Vos P."/>
            <person name="Vandamme P."/>
            <person name="Eisen J.A."/>
            <person name="Garrity G."/>
            <person name="Hugenholtz P."/>
            <person name="Kyrpides N.C."/>
        </authorList>
    </citation>
    <scope>NUCLEOTIDE SEQUENCE [LARGE SCALE GENOMIC DNA]</scope>
    <source>
        <strain evidence="2 3">CGMCC 1.10822</strain>
    </source>
</reference>
<comment type="caution">
    <text evidence="2">The sequence shown here is derived from an EMBL/GenBank/DDBJ whole genome shotgun (WGS) entry which is preliminary data.</text>
</comment>
<keyword evidence="1" id="KW-0812">Transmembrane</keyword>
<evidence type="ECO:0000313" key="2">
    <source>
        <dbReference type="EMBL" id="TWI69335.1"/>
    </source>
</evidence>
<proteinExistence type="predicted"/>
<organism evidence="2 3">
    <name type="scientific">Pseudoduganella lurida</name>
    <dbReference type="NCBI Taxonomy" id="1036180"/>
    <lineage>
        <taxon>Bacteria</taxon>
        <taxon>Pseudomonadati</taxon>
        <taxon>Pseudomonadota</taxon>
        <taxon>Betaproteobacteria</taxon>
        <taxon>Burkholderiales</taxon>
        <taxon>Oxalobacteraceae</taxon>
        <taxon>Telluria group</taxon>
        <taxon>Pseudoduganella</taxon>
    </lineage>
</organism>
<dbReference type="Proteomes" id="UP000318431">
    <property type="component" value="Unassembled WGS sequence"/>
</dbReference>
<protein>
    <submittedName>
        <fullName evidence="2">Putative membrane protein</fullName>
    </submittedName>
</protein>
<keyword evidence="1" id="KW-1133">Transmembrane helix</keyword>
<feature type="transmembrane region" description="Helical" evidence="1">
    <location>
        <begin position="63"/>
        <end position="83"/>
    </location>
</feature>
<accession>A0A562RJU6</accession>
<dbReference type="InterPro" id="IPR018643">
    <property type="entry name" value="DUF2069_membrane"/>
</dbReference>